<evidence type="ECO:0000256" key="4">
    <source>
        <dbReference type="ARBA" id="ARBA00023163"/>
    </source>
</evidence>
<name>A0A1I1DY99_9LACO</name>
<dbReference type="Pfam" id="PF07288">
    <property type="entry name" value="RpoY"/>
    <property type="match status" value="1"/>
</dbReference>
<reference evidence="6 7" key="1">
    <citation type="submission" date="2016-10" db="EMBL/GenBank/DDBJ databases">
        <authorList>
            <person name="de Groot N.N."/>
        </authorList>
    </citation>
    <scope>NUCLEOTIDE SEQUENCE [LARGE SCALE GENOMIC DNA]</scope>
    <source>
        <strain evidence="6 7">DSM 19113</strain>
    </source>
</reference>
<accession>A0A1I1DY99</accession>
<keyword evidence="4 5" id="KW-0804">Transcription</keyword>
<comment type="similarity">
    <text evidence="5">Belongs to the RNA polymerase subunit epsilon family.</text>
</comment>
<evidence type="ECO:0000313" key="6">
    <source>
        <dbReference type="EMBL" id="SFB79905.1"/>
    </source>
</evidence>
<organism evidence="6 7">
    <name type="scientific">Fructobacillus durionis</name>
    <dbReference type="NCBI Taxonomy" id="283737"/>
    <lineage>
        <taxon>Bacteria</taxon>
        <taxon>Bacillati</taxon>
        <taxon>Bacillota</taxon>
        <taxon>Bacilli</taxon>
        <taxon>Lactobacillales</taxon>
        <taxon>Lactobacillaceae</taxon>
        <taxon>Fructobacillus</taxon>
    </lineage>
</organism>
<dbReference type="EC" id="2.7.7.6" evidence="5"/>
<dbReference type="OrthoDB" id="2147503at2"/>
<dbReference type="STRING" id="283737.SAMN05660453_0201"/>
<evidence type="ECO:0000256" key="3">
    <source>
        <dbReference type="ARBA" id="ARBA00022695"/>
    </source>
</evidence>
<gene>
    <name evidence="5" type="primary">rpoY</name>
    <name evidence="6" type="ORF">SAMN05660453_0201</name>
</gene>
<comment type="catalytic activity">
    <reaction evidence="5">
        <text>RNA(n) + a ribonucleoside 5'-triphosphate = RNA(n+1) + diphosphate</text>
        <dbReference type="Rhea" id="RHEA:21248"/>
        <dbReference type="Rhea" id="RHEA-COMP:14527"/>
        <dbReference type="Rhea" id="RHEA-COMP:17342"/>
        <dbReference type="ChEBI" id="CHEBI:33019"/>
        <dbReference type="ChEBI" id="CHEBI:61557"/>
        <dbReference type="ChEBI" id="CHEBI:140395"/>
        <dbReference type="EC" id="2.7.7.6"/>
    </reaction>
</comment>
<dbReference type="GO" id="GO:0006351">
    <property type="term" value="P:DNA-templated transcription"/>
    <property type="evidence" value="ECO:0007669"/>
    <property type="project" value="UniProtKB-UniRule"/>
</dbReference>
<keyword evidence="3 5" id="KW-0548">Nucleotidyltransferase</keyword>
<evidence type="ECO:0000256" key="2">
    <source>
        <dbReference type="ARBA" id="ARBA00022679"/>
    </source>
</evidence>
<dbReference type="InterPro" id="IPR009907">
    <property type="entry name" value="RpoY"/>
</dbReference>
<keyword evidence="7" id="KW-1185">Reference proteome</keyword>
<dbReference type="Proteomes" id="UP000199376">
    <property type="component" value="Unassembled WGS sequence"/>
</dbReference>
<dbReference type="EMBL" id="FOLI01000001">
    <property type="protein sequence ID" value="SFB79905.1"/>
    <property type="molecule type" value="Genomic_DNA"/>
</dbReference>
<sequence length="71" mass="8408">MVYKVYYQESMERNPKRELTQSFYLEADSQADAYAMAQKNTDYNIETVEELSDAALVYEQADPEFKFTKFN</sequence>
<evidence type="ECO:0000256" key="1">
    <source>
        <dbReference type="ARBA" id="ARBA00022478"/>
    </source>
</evidence>
<comment type="subunit">
    <text evidence="5">RNAP is composed of a core of 2 alpha, a beta and a beta' subunit. The core is associated with a delta subunit, and at least one of epsilon or omega. When a sigma factor is associated with the core the holoenzyme is formed, which can initiate transcription.</text>
</comment>
<dbReference type="HAMAP" id="MF_01553">
    <property type="entry name" value="RNApol_bact_RpoY"/>
    <property type="match status" value="1"/>
</dbReference>
<dbReference type="GO" id="GO:0003677">
    <property type="term" value="F:DNA binding"/>
    <property type="evidence" value="ECO:0007669"/>
    <property type="project" value="UniProtKB-UniRule"/>
</dbReference>
<keyword evidence="1 5" id="KW-0240">DNA-directed RNA polymerase</keyword>
<dbReference type="AlphaFoldDB" id="A0A1I1DY99"/>
<evidence type="ECO:0000313" key="7">
    <source>
        <dbReference type="Proteomes" id="UP000199376"/>
    </source>
</evidence>
<protein>
    <recommendedName>
        <fullName evidence="5">DNA-directed RNA polymerase subunit epsilon</fullName>
        <shortName evidence="5">RNAP epsilon subunit</shortName>
        <ecNumber evidence="5">2.7.7.6</ecNumber>
    </recommendedName>
    <alternativeName>
        <fullName evidence="5">RNA polymerase epsilon subunit</fullName>
    </alternativeName>
    <alternativeName>
        <fullName evidence="5">Transcriptase subunit epsilon</fullName>
    </alternativeName>
</protein>
<evidence type="ECO:0000256" key="5">
    <source>
        <dbReference type="HAMAP-Rule" id="MF_01553"/>
    </source>
</evidence>
<dbReference type="RefSeq" id="WP_091501165.1">
    <property type="nucleotide sequence ID" value="NZ_FOLI01000001.1"/>
</dbReference>
<dbReference type="GO" id="GO:0000428">
    <property type="term" value="C:DNA-directed RNA polymerase complex"/>
    <property type="evidence" value="ECO:0007669"/>
    <property type="project" value="UniProtKB-KW"/>
</dbReference>
<comment type="function">
    <text evidence="5">A non-essential component of RNA polymerase (RNAP).</text>
</comment>
<proteinExistence type="inferred from homology"/>
<keyword evidence="2 5" id="KW-0808">Transferase</keyword>
<dbReference type="GO" id="GO:0003899">
    <property type="term" value="F:DNA-directed RNA polymerase activity"/>
    <property type="evidence" value="ECO:0007669"/>
    <property type="project" value="UniProtKB-UniRule"/>
</dbReference>
<dbReference type="Gene3D" id="3.10.20.730">
    <property type="entry name" value="RNAP, epsilon subunit-like"/>
    <property type="match status" value="1"/>
</dbReference>